<dbReference type="Proteomes" id="UP001233999">
    <property type="component" value="Unassembled WGS sequence"/>
</dbReference>
<feature type="region of interest" description="Disordered" evidence="1">
    <location>
        <begin position="27"/>
        <end position="70"/>
    </location>
</feature>
<name>A0AAD7ZA22_DIPPU</name>
<gene>
    <name evidence="2" type="ORF">L9F63_025422</name>
</gene>
<sequence length="70" mass="7774">RGRQACSSPTFRHRLRLASLRVVLRQRRGTTSLTTTTDAVSGETSGNYKPHDHGLQRQPLRMPDAVSGET</sequence>
<evidence type="ECO:0000313" key="2">
    <source>
        <dbReference type="EMBL" id="KAJ9576681.1"/>
    </source>
</evidence>
<reference evidence="2" key="1">
    <citation type="journal article" date="2023" name="IScience">
        <title>Live-bearing cockroach genome reveals convergent evolutionary mechanisms linked to viviparity in insects and beyond.</title>
        <authorList>
            <person name="Fouks B."/>
            <person name="Harrison M.C."/>
            <person name="Mikhailova A.A."/>
            <person name="Marchal E."/>
            <person name="English S."/>
            <person name="Carruthers M."/>
            <person name="Jennings E.C."/>
            <person name="Chiamaka E.L."/>
            <person name="Frigard R.A."/>
            <person name="Pippel M."/>
            <person name="Attardo G.M."/>
            <person name="Benoit J.B."/>
            <person name="Bornberg-Bauer E."/>
            <person name="Tobe S.S."/>
        </authorList>
    </citation>
    <scope>NUCLEOTIDE SEQUENCE</scope>
    <source>
        <strain evidence="2">Stay&amp;Tobe</strain>
    </source>
</reference>
<accession>A0AAD7ZA22</accession>
<organism evidence="2 3">
    <name type="scientific">Diploptera punctata</name>
    <name type="common">Pacific beetle cockroach</name>
    <dbReference type="NCBI Taxonomy" id="6984"/>
    <lineage>
        <taxon>Eukaryota</taxon>
        <taxon>Metazoa</taxon>
        <taxon>Ecdysozoa</taxon>
        <taxon>Arthropoda</taxon>
        <taxon>Hexapoda</taxon>
        <taxon>Insecta</taxon>
        <taxon>Pterygota</taxon>
        <taxon>Neoptera</taxon>
        <taxon>Polyneoptera</taxon>
        <taxon>Dictyoptera</taxon>
        <taxon>Blattodea</taxon>
        <taxon>Blaberoidea</taxon>
        <taxon>Blaberidae</taxon>
        <taxon>Diplopterinae</taxon>
        <taxon>Diploptera</taxon>
    </lineage>
</organism>
<feature type="non-terminal residue" evidence="2">
    <location>
        <position position="70"/>
    </location>
</feature>
<reference evidence="2" key="2">
    <citation type="submission" date="2023-05" db="EMBL/GenBank/DDBJ databases">
        <authorList>
            <person name="Fouks B."/>
        </authorList>
    </citation>
    <scope>NUCLEOTIDE SEQUENCE</scope>
    <source>
        <strain evidence="2">Stay&amp;Tobe</strain>
        <tissue evidence="2">Testes</tissue>
    </source>
</reference>
<dbReference type="EMBL" id="JASPKZ010009502">
    <property type="protein sequence ID" value="KAJ9576681.1"/>
    <property type="molecule type" value="Genomic_DNA"/>
</dbReference>
<evidence type="ECO:0000256" key="1">
    <source>
        <dbReference type="SAM" id="MobiDB-lite"/>
    </source>
</evidence>
<feature type="compositionally biased region" description="Polar residues" evidence="1">
    <location>
        <begin position="38"/>
        <end position="47"/>
    </location>
</feature>
<dbReference type="AlphaFoldDB" id="A0AAD7ZA22"/>
<comment type="caution">
    <text evidence="2">The sequence shown here is derived from an EMBL/GenBank/DDBJ whole genome shotgun (WGS) entry which is preliminary data.</text>
</comment>
<keyword evidence="3" id="KW-1185">Reference proteome</keyword>
<proteinExistence type="predicted"/>
<evidence type="ECO:0000313" key="3">
    <source>
        <dbReference type="Proteomes" id="UP001233999"/>
    </source>
</evidence>
<protein>
    <submittedName>
        <fullName evidence="2">Uncharacterized protein</fullName>
    </submittedName>
</protein>
<feature type="non-terminal residue" evidence="2">
    <location>
        <position position="1"/>
    </location>
</feature>